<dbReference type="PROSITE" id="PS51257">
    <property type="entry name" value="PROKAR_LIPOPROTEIN"/>
    <property type="match status" value="1"/>
</dbReference>
<reference evidence="2 3" key="1">
    <citation type="submission" date="2016-03" db="EMBL/GenBank/DDBJ databases">
        <title>Draft genome sequence of Paenibacillus antarcticus CECT 5836.</title>
        <authorList>
            <person name="Shin S.-K."/>
            <person name="Yi H."/>
        </authorList>
    </citation>
    <scope>NUCLEOTIDE SEQUENCE [LARGE SCALE GENOMIC DNA]</scope>
    <source>
        <strain evidence="2 3">CECT 5836</strain>
    </source>
</reference>
<feature type="domain" description="DUF6843" evidence="1">
    <location>
        <begin position="23"/>
        <end position="132"/>
    </location>
</feature>
<sequence>MKQMFLLIIMIVVVGCSSEYNRGTYDLYLIPDDYEGVIQVIYNVKNSPQLQREGKYDVIPVDKSGMYRTSTSMYDYGSVIDQYYYVNHKGDRTKIDSLCVNVMGTGGYQNEQGEETHYTKIEVTRSVCGENFRSNGSRR</sequence>
<dbReference type="Proteomes" id="UP000077355">
    <property type="component" value="Unassembled WGS sequence"/>
</dbReference>
<organism evidence="2 3">
    <name type="scientific">Paenibacillus antarcticus</name>
    <dbReference type="NCBI Taxonomy" id="253703"/>
    <lineage>
        <taxon>Bacteria</taxon>
        <taxon>Bacillati</taxon>
        <taxon>Bacillota</taxon>
        <taxon>Bacilli</taxon>
        <taxon>Bacillales</taxon>
        <taxon>Paenibacillaceae</taxon>
        <taxon>Paenibacillus</taxon>
    </lineage>
</organism>
<comment type="caution">
    <text evidence="2">The sequence shown here is derived from an EMBL/GenBank/DDBJ whole genome shotgun (WGS) entry which is preliminary data.</text>
</comment>
<proteinExistence type="predicted"/>
<evidence type="ECO:0000313" key="2">
    <source>
        <dbReference type="EMBL" id="OAB40283.1"/>
    </source>
</evidence>
<dbReference type="RefSeq" id="WP_068653090.1">
    <property type="nucleotide sequence ID" value="NZ_CP043611.1"/>
</dbReference>
<dbReference type="EMBL" id="LVJI01000054">
    <property type="protein sequence ID" value="OAB40283.1"/>
    <property type="molecule type" value="Genomic_DNA"/>
</dbReference>
<gene>
    <name evidence="2" type="ORF">PBAT_23545</name>
</gene>
<protein>
    <recommendedName>
        <fullName evidence="1">DUF6843 domain-containing protein</fullName>
    </recommendedName>
</protein>
<evidence type="ECO:0000313" key="3">
    <source>
        <dbReference type="Proteomes" id="UP000077355"/>
    </source>
</evidence>
<dbReference type="Pfam" id="PF20862">
    <property type="entry name" value="DUF6843"/>
    <property type="match status" value="1"/>
</dbReference>
<keyword evidence="3" id="KW-1185">Reference proteome</keyword>
<evidence type="ECO:0000259" key="1">
    <source>
        <dbReference type="Pfam" id="PF20862"/>
    </source>
</evidence>
<dbReference type="InterPro" id="IPR049293">
    <property type="entry name" value="DUF6843"/>
</dbReference>
<accession>A0A162M901</accession>
<dbReference type="AlphaFoldDB" id="A0A162M901"/>
<name>A0A162M901_9BACL</name>